<feature type="compositionally biased region" description="Polar residues" evidence="2">
    <location>
        <begin position="768"/>
        <end position="784"/>
    </location>
</feature>
<dbReference type="SUPFAM" id="SSF90257">
    <property type="entry name" value="Myosin rod fragments"/>
    <property type="match status" value="1"/>
</dbReference>
<sequence length="793" mass="92755">FELTAKSTTDDGHHVKKLNELLERLKDKYEKRIANTKQHYTEKMNATNVTVAKLNNVRVKLSEEIEQLMVQLKQKEGELDEKEKKRQELEQELDQLKKMWTQKEASAREKYEQIHTQLKQDIESMKTNLSTFENDKKELENKLEQSTARVTELTTERDNLHNQLQLAKDELSTHGKQRNDIEEQLNDVMEQLENTKQENKKLHSMNQELTEKQAKMIKDCQTRMENALQQKMSVDVELKELQRLHDTKVNGMDSQLEETLKKYQQLVKANELLKGYQAQNQDLVRQLEQMQKQLDESKNEQLKLRDKAQLHYSRRKEKWKELKQLQQSVKEKDAQLRALNQKLKDTSAREVQNAEKLSKQYETVKRDLVNVQKTLSSNDTSIEKLMKALDEAVGRLKEKLELKDLETSGVFEFTSASFANEHVQPTYSSANVPSYLRQLIAQIASVTNRGDILRQQCHKYEEKHRQLNQVSMKNTHQLEHLAKENSDLRTEIADLKLQLTNKSKHLESFKKKQEELEMDFENYDQKLNLARQQVTQADKLLDGGKASPLSWKRPQTDKDNAVSIEKPEQENQRLMDSLSNRRPLEQYNQNVENDLHKQLRSVQDERETLTRDMVNILFLHFVYSEKLAFVCYANTSFLYSQSLSREKEQLQMEVQQQTTRVSQLESERNIFSTKLISQSDQKENNHILTLEETVKNKQAEIEKITAKAQKLRSQRDFAKNKYKELKTKFNQINQRFSKPSEQKTTSASSSRVANENILVSPAVSMPSFQTNNSVPILNNPSKNFGQKGASDEE</sequence>
<reference evidence="3 4" key="1">
    <citation type="journal article" date="2013" name="Curr. Biol.">
        <title>The Genome of the Foraminiferan Reticulomyxa filosa.</title>
        <authorList>
            <person name="Glockner G."/>
            <person name="Hulsmann N."/>
            <person name="Schleicher M."/>
            <person name="Noegel A.A."/>
            <person name="Eichinger L."/>
            <person name="Gallinger C."/>
            <person name="Pawlowski J."/>
            <person name="Sierra R."/>
            <person name="Euteneuer U."/>
            <person name="Pillet L."/>
            <person name="Moustafa A."/>
            <person name="Platzer M."/>
            <person name="Groth M."/>
            <person name="Szafranski K."/>
            <person name="Schliwa M."/>
        </authorList>
    </citation>
    <scope>NUCLEOTIDE SEQUENCE [LARGE SCALE GENOMIC DNA]</scope>
</reference>
<evidence type="ECO:0000256" key="2">
    <source>
        <dbReference type="SAM" id="MobiDB-lite"/>
    </source>
</evidence>
<proteinExistence type="predicted"/>
<name>X6P174_RETFI</name>
<dbReference type="OMA" id="QHETRVK"/>
<evidence type="ECO:0000256" key="1">
    <source>
        <dbReference type="SAM" id="Coils"/>
    </source>
</evidence>
<accession>X6P174</accession>
<feature type="coiled-coil region" evidence="1">
    <location>
        <begin position="15"/>
        <end position="402"/>
    </location>
</feature>
<dbReference type="AlphaFoldDB" id="X6P174"/>
<protein>
    <submittedName>
        <fullName evidence="3">Putative vesicular transport factor Uso1p</fullName>
    </submittedName>
</protein>
<gene>
    <name evidence="3" type="ORF">RFI_04802</name>
</gene>
<feature type="coiled-coil region" evidence="1">
    <location>
        <begin position="478"/>
        <end position="533"/>
    </location>
</feature>
<feature type="region of interest" description="Disordered" evidence="2">
    <location>
        <begin position="768"/>
        <end position="793"/>
    </location>
</feature>
<feature type="coiled-coil region" evidence="1">
    <location>
        <begin position="640"/>
        <end position="735"/>
    </location>
</feature>
<keyword evidence="4" id="KW-1185">Reference proteome</keyword>
<evidence type="ECO:0000313" key="4">
    <source>
        <dbReference type="Proteomes" id="UP000023152"/>
    </source>
</evidence>
<comment type="caution">
    <text evidence="3">The sequence shown here is derived from an EMBL/GenBank/DDBJ whole genome shotgun (WGS) entry which is preliminary data.</text>
</comment>
<feature type="non-terminal residue" evidence="3">
    <location>
        <position position="1"/>
    </location>
</feature>
<organism evidence="3 4">
    <name type="scientific">Reticulomyxa filosa</name>
    <dbReference type="NCBI Taxonomy" id="46433"/>
    <lineage>
        <taxon>Eukaryota</taxon>
        <taxon>Sar</taxon>
        <taxon>Rhizaria</taxon>
        <taxon>Retaria</taxon>
        <taxon>Foraminifera</taxon>
        <taxon>Monothalamids</taxon>
        <taxon>Reticulomyxidae</taxon>
        <taxon>Reticulomyxa</taxon>
    </lineage>
</organism>
<keyword evidence="1" id="KW-0175">Coiled coil</keyword>
<dbReference type="Proteomes" id="UP000023152">
    <property type="component" value="Unassembled WGS sequence"/>
</dbReference>
<evidence type="ECO:0000313" key="3">
    <source>
        <dbReference type="EMBL" id="ETO32315.1"/>
    </source>
</evidence>
<dbReference type="EMBL" id="ASPP01004297">
    <property type="protein sequence ID" value="ETO32315.1"/>
    <property type="molecule type" value="Genomic_DNA"/>
</dbReference>